<feature type="domain" description="Phosphoribosyltransferase" evidence="3">
    <location>
        <begin position="22"/>
        <end position="155"/>
    </location>
</feature>
<sequence>MTMKNEKIFITAAELLRDSFLLASNILQSGFRPDYIVGIWRGGTPVGIAVQEFLDYAGVETDHIAIRTSHYTGIDQTTLNVQVHGLGYLIRKVNKQDSLLIVDDVFDTGMSVEAVIGELLKRARLNMPGDIRIATPWYKPSKNKTERAPNYYIHETAQWLVFPHELTGLTHEEVCLGKPEIADIVASLHPSKQTV</sequence>
<dbReference type="AlphaFoldDB" id="A0A381Y3I8"/>
<dbReference type="Gene3D" id="3.40.50.2020">
    <property type="match status" value="1"/>
</dbReference>
<keyword evidence="1" id="KW-0328">Glycosyltransferase</keyword>
<evidence type="ECO:0000256" key="2">
    <source>
        <dbReference type="ARBA" id="ARBA00022679"/>
    </source>
</evidence>
<gene>
    <name evidence="4" type="ORF">METZ01_LOCUS124359</name>
</gene>
<dbReference type="GO" id="GO:0016757">
    <property type="term" value="F:glycosyltransferase activity"/>
    <property type="evidence" value="ECO:0007669"/>
    <property type="project" value="UniProtKB-KW"/>
</dbReference>
<dbReference type="SUPFAM" id="SSF53271">
    <property type="entry name" value="PRTase-like"/>
    <property type="match status" value="1"/>
</dbReference>
<dbReference type="PANTHER" id="PTHR43363:SF1">
    <property type="entry name" value="HYPOXANTHINE-GUANINE PHOSPHORIBOSYLTRANSFERASE"/>
    <property type="match status" value="1"/>
</dbReference>
<dbReference type="PANTHER" id="PTHR43363">
    <property type="entry name" value="HYPOXANTHINE PHOSPHORIBOSYLTRANSFERASE"/>
    <property type="match status" value="1"/>
</dbReference>
<evidence type="ECO:0000256" key="1">
    <source>
        <dbReference type="ARBA" id="ARBA00022676"/>
    </source>
</evidence>
<evidence type="ECO:0000313" key="4">
    <source>
        <dbReference type="EMBL" id="SVA71505.1"/>
    </source>
</evidence>
<proteinExistence type="predicted"/>
<name>A0A381Y3I8_9ZZZZ</name>
<protein>
    <recommendedName>
        <fullName evidence="3">Phosphoribosyltransferase domain-containing protein</fullName>
    </recommendedName>
</protein>
<organism evidence="4">
    <name type="scientific">marine metagenome</name>
    <dbReference type="NCBI Taxonomy" id="408172"/>
    <lineage>
        <taxon>unclassified sequences</taxon>
        <taxon>metagenomes</taxon>
        <taxon>ecological metagenomes</taxon>
    </lineage>
</organism>
<dbReference type="CDD" id="cd06223">
    <property type="entry name" value="PRTases_typeI"/>
    <property type="match status" value="1"/>
</dbReference>
<accession>A0A381Y3I8</accession>
<evidence type="ECO:0000259" key="3">
    <source>
        <dbReference type="Pfam" id="PF00156"/>
    </source>
</evidence>
<keyword evidence="2" id="KW-0808">Transferase</keyword>
<dbReference type="Pfam" id="PF00156">
    <property type="entry name" value="Pribosyltran"/>
    <property type="match status" value="1"/>
</dbReference>
<dbReference type="EMBL" id="UINC01017294">
    <property type="protein sequence ID" value="SVA71505.1"/>
    <property type="molecule type" value="Genomic_DNA"/>
</dbReference>
<reference evidence="4" key="1">
    <citation type="submission" date="2018-05" db="EMBL/GenBank/DDBJ databases">
        <authorList>
            <person name="Lanie J.A."/>
            <person name="Ng W.-L."/>
            <person name="Kazmierczak K.M."/>
            <person name="Andrzejewski T.M."/>
            <person name="Davidsen T.M."/>
            <person name="Wayne K.J."/>
            <person name="Tettelin H."/>
            <person name="Glass J.I."/>
            <person name="Rusch D."/>
            <person name="Podicherti R."/>
            <person name="Tsui H.-C.T."/>
            <person name="Winkler M.E."/>
        </authorList>
    </citation>
    <scope>NUCLEOTIDE SEQUENCE</scope>
</reference>
<dbReference type="InterPro" id="IPR029057">
    <property type="entry name" value="PRTase-like"/>
</dbReference>
<dbReference type="InterPro" id="IPR000836">
    <property type="entry name" value="PRTase_dom"/>
</dbReference>